<feature type="transmembrane region" description="Helical" evidence="2">
    <location>
        <begin position="682"/>
        <end position="706"/>
    </location>
</feature>
<evidence type="ECO:0000313" key="4">
    <source>
        <dbReference type="EMBL" id="CAI2380394.1"/>
    </source>
</evidence>
<feature type="transmembrane region" description="Helical" evidence="2">
    <location>
        <begin position="839"/>
        <end position="857"/>
    </location>
</feature>
<dbReference type="Proteomes" id="UP001295684">
    <property type="component" value="Unassembled WGS sequence"/>
</dbReference>
<feature type="region of interest" description="Disordered" evidence="1">
    <location>
        <begin position="1007"/>
        <end position="1026"/>
    </location>
</feature>
<dbReference type="AlphaFoldDB" id="A0AAD1XX00"/>
<evidence type="ECO:0000313" key="5">
    <source>
        <dbReference type="Proteomes" id="UP001295684"/>
    </source>
</evidence>
<feature type="transmembrane region" description="Helical" evidence="2">
    <location>
        <begin position="907"/>
        <end position="930"/>
    </location>
</feature>
<feature type="chain" id="PRO_5042043128" evidence="3">
    <location>
        <begin position="17"/>
        <end position="1026"/>
    </location>
</feature>
<keyword evidence="2" id="KW-0812">Transmembrane</keyword>
<protein>
    <submittedName>
        <fullName evidence="4">Uncharacterized protein</fullName>
    </submittedName>
</protein>
<evidence type="ECO:0000256" key="2">
    <source>
        <dbReference type="SAM" id="Phobius"/>
    </source>
</evidence>
<feature type="transmembrane region" description="Helical" evidence="2">
    <location>
        <begin position="869"/>
        <end position="887"/>
    </location>
</feature>
<dbReference type="EMBL" id="CAMPGE010022346">
    <property type="protein sequence ID" value="CAI2380394.1"/>
    <property type="molecule type" value="Genomic_DNA"/>
</dbReference>
<feature type="signal peptide" evidence="3">
    <location>
        <begin position="1"/>
        <end position="16"/>
    </location>
</feature>
<name>A0AAD1XX00_EUPCR</name>
<feature type="transmembrane region" description="Helical" evidence="2">
    <location>
        <begin position="727"/>
        <end position="746"/>
    </location>
</feature>
<keyword evidence="5" id="KW-1185">Reference proteome</keyword>
<sequence length="1026" mass="114580">MNIIIIALITVSFATANVCQNQAAMITAPISGEFVIPGASISYFIDIFENQESGFLYFIGFYNPGSSPDKTVIYKSDYDLAKVKIMTYDIYSVYFSFTIDPNEGTIYTLDRTTNKILGISTDTLDVIRELSITGATVSGNSQIAWNDKFFFSLLLNSVMETCRWDMATPNLNCFNFGVDSFTNLAPISSDLLFFGSVDSVNDKYYMINYNFSTTPSIVWQKSVSCPTAGCSIKLSKSAVSRDGQSIFAFILYDDHFLFYMLSVVDGTPASSGFIWNNAGSNVYSVKEFDQFIALQILSSSFAPNYTRLILIASDGQSIFKEYKNSGASSYNAFQYKSGENELVYFPGIYRPSGSLYFARVLTSEIDRLSEFTNDTLIFTAITTSYTASVPTSNPSLTSTPRTLSVSSSSSITSADLTSSITPSFSASPVWWNADHVQSVQSNSLVKLDFTWACTHSVDSTVITFTLAQTGTNSIPDWVEIDTTNQELYLNKTPKLSVSQTYYFSLQITYNSETEFKRFEITVEGCSISSCEMCKLGDQTICDNCANGFQVSNDNKSCSKVETEPETTTASNSQSTAAATGLVGSSAAIASVSSILSGSSISSFFSVMNSLQLAILLPLIPKYFPIDVLAFLKGMSFAMLSFDFIKLEEIPFVEDITEWIDYPQPDEYLGSIGMSSGSSLINYLSFLVFICFIGICHLCIVLCRGCILKTKNKKLSKLMDKLFEFFTFNLYLRILIQAYLFTIWSIFSEIYALNLSTVVTKISFGVCVTLTLCTNVVLLLSLLVYFKSFPKIDVKKYWPCIEFFSGVKEGRYSKLYSSLFLLLRLLSVSLLIFGNSLPSSYKAAGFLLFNGGYGAYLLAVRPFENLQDNIIEAINQILFCCLIVPLIWVDTESDWNASYESYFTRILLLSPAIGCVICFIFLIKSICTLFCKKKKPVKIRIPKTIAPKKTDSEVLRSPRLKRYKLNKREEHKEYRGFTQDLSQSFKSGYLVSKSNASFLRSKVTHADDSSTFQRNVQDPRRVLQREE</sequence>
<reference evidence="4" key="1">
    <citation type="submission" date="2023-07" db="EMBL/GenBank/DDBJ databases">
        <authorList>
            <consortium name="AG Swart"/>
            <person name="Singh M."/>
            <person name="Singh A."/>
            <person name="Seah K."/>
            <person name="Emmerich C."/>
        </authorList>
    </citation>
    <scope>NUCLEOTIDE SEQUENCE</scope>
    <source>
        <strain evidence="4">DP1</strain>
    </source>
</reference>
<keyword evidence="3" id="KW-0732">Signal</keyword>
<evidence type="ECO:0000256" key="3">
    <source>
        <dbReference type="SAM" id="SignalP"/>
    </source>
</evidence>
<organism evidence="4 5">
    <name type="scientific">Euplotes crassus</name>
    <dbReference type="NCBI Taxonomy" id="5936"/>
    <lineage>
        <taxon>Eukaryota</taxon>
        <taxon>Sar</taxon>
        <taxon>Alveolata</taxon>
        <taxon>Ciliophora</taxon>
        <taxon>Intramacronucleata</taxon>
        <taxon>Spirotrichea</taxon>
        <taxon>Hypotrichia</taxon>
        <taxon>Euplotida</taxon>
        <taxon>Euplotidae</taxon>
        <taxon>Moneuplotes</taxon>
    </lineage>
</organism>
<keyword evidence="2" id="KW-1133">Transmembrane helix</keyword>
<feature type="transmembrane region" description="Helical" evidence="2">
    <location>
        <begin position="814"/>
        <end position="833"/>
    </location>
</feature>
<keyword evidence="2" id="KW-0472">Membrane</keyword>
<comment type="caution">
    <text evidence="4">The sequence shown here is derived from an EMBL/GenBank/DDBJ whole genome shotgun (WGS) entry which is preliminary data.</text>
</comment>
<accession>A0AAD1XX00</accession>
<feature type="transmembrane region" description="Helical" evidence="2">
    <location>
        <begin position="761"/>
        <end position="785"/>
    </location>
</feature>
<evidence type="ECO:0000256" key="1">
    <source>
        <dbReference type="SAM" id="MobiDB-lite"/>
    </source>
</evidence>
<proteinExistence type="predicted"/>
<feature type="compositionally biased region" description="Basic and acidic residues" evidence="1">
    <location>
        <begin position="1016"/>
        <end position="1026"/>
    </location>
</feature>
<gene>
    <name evidence="4" type="ORF">ECRASSUSDP1_LOCUS21828</name>
</gene>